<gene>
    <name evidence="4" type="ORF">R3I93_016955</name>
</gene>
<comment type="caution">
    <text evidence="4">The sequence shown here is derived from an EMBL/GenBank/DDBJ whole genome shotgun (WGS) entry which is preliminary data.</text>
</comment>
<dbReference type="SMART" id="SM00409">
    <property type="entry name" value="IG"/>
    <property type="match status" value="2"/>
</dbReference>
<sequence>MNISFFWGALLLVDGVFGVDVNVSLSVMEGDSVTLKHHTVIPEDASAEWWFGDKPIAIKQAAGLFSTSKGDDVGFKDRLNLDTQTGSLTITNIRTEDTGDYKLQILGKKKTEPEIFRVIVRGGMKNVSVKEGEYITLDTGLYKTQGFDQIIFKFKDYLIAEINKGNFGFVAHDTSAGGRFKDRLSMPPRHTASLSIHDSRITDSGDYLLNMISSTHTVQRTISVTVSDSGLSPGAIAGIVVAVLLVVLAVAGVIYHRWKRSLN</sequence>
<evidence type="ECO:0000313" key="4">
    <source>
        <dbReference type="EMBL" id="KAK7136754.1"/>
    </source>
</evidence>
<evidence type="ECO:0000313" key="5">
    <source>
        <dbReference type="Proteomes" id="UP001364617"/>
    </source>
</evidence>
<feature type="domain" description="Immunoglobulin" evidence="3">
    <location>
        <begin position="22"/>
        <end position="121"/>
    </location>
</feature>
<dbReference type="Gene3D" id="2.60.40.10">
    <property type="entry name" value="Immunoglobulins"/>
    <property type="match status" value="2"/>
</dbReference>
<organism evidence="4 5">
    <name type="scientific">Phoxinus phoxinus</name>
    <name type="common">Eurasian minnow</name>
    <dbReference type="NCBI Taxonomy" id="58324"/>
    <lineage>
        <taxon>Eukaryota</taxon>
        <taxon>Metazoa</taxon>
        <taxon>Chordata</taxon>
        <taxon>Craniata</taxon>
        <taxon>Vertebrata</taxon>
        <taxon>Euteleostomi</taxon>
        <taxon>Actinopterygii</taxon>
        <taxon>Neopterygii</taxon>
        <taxon>Teleostei</taxon>
        <taxon>Ostariophysi</taxon>
        <taxon>Cypriniformes</taxon>
        <taxon>Leuciscidae</taxon>
        <taxon>Phoxininae</taxon>
        <taxon>Phoxinus</taxon>
    </lineage>
</organism>
<evidence type="ECO:0000256" key="2">
    <source>
        <dbReference type="SAM" id="SignalP"/>
    </source>
</evidence>
<feature type="transmembrane region" description="Helical" evidence="1">
    <location>
        <begin position="235"/>
        <end position="255"/>
    </location>
</feature>
<keyword evidence="2" id="KW-0732">Signal</keyword>
<protein>
    <recommendedName>
        <fullName evidence="3">Immunoglobulin domain-containing protein</fullName>
    </recommendedName>
</protein>
<dbReference type="SUPFAM" id="SSF48726">
    <property type="entry name" value="Immunoglobulin"/>
    <property type="match status" value="2"/>
</dbReference>
<proteinExistence type="predicted"/>
<name>A0AAN9CI69_9TELE</name>
<feature type="chain" id="PRO_5042816324" description="Immunoglobulin domain-containing protein" evidence="2">
    <location>
        <begin position="19"/>
        <end position="263"/>
    </location>
</feature>
<evidence type="ECO:0000259" key="3">
    <source>
        <dbReference type="SMART" id="SM00409"/>
    </source>
</evidence>
<dbReference type="InterPro" id="IPR003599">
    <property type="entry name" value="Ig_sub"/>
</dbReference>
<keyword evidence="5" id="KW-1185">Reference proteome</keyword>
<keyword evidence="1" id="KW-0472">Membrane</keyword>
<feature type="domain" description="Immunoglobulin" evidence="3">
    <location>
        <begin position="124"/>
        <end position="227"/>
    </location>
</feature>
<feature type="signal peptide" evidence="2">
    <location>
        <begin position="1"/>
        <end position="18"/>
    </location>
</feature>
<dbReference type="Proteomes" id="UP001364617">
    <property type="component" value="Unassembled WGS sequence"/>
</dbReference>
<accession>A0AAN9CI69</accession>
<dbReference type="PANTHER" id="PTHR21063">
    <property type="entry name" value="LFA-3"/>
    <property type="match status" value="1"/>
</dbReference>
<dbReference type="InterPro" id="IPR013783">
    <property type="entry name" value="Ig-like_fold"/>
</dbReference>
<dbReference type="PANTHER" id="PTHR21063:SF4">
    <property type="entry name" value="CD48 ANTIGEN-RELATED"/>
    <property type="match status" value="1"/>
</dbReference>
<dbReference type="InterPro" id="IPR036179">
    <property type="entry name" value="Ig-like_dom_sf"/>
</dbReference>
<evidence type="ECO:0000256" key="1">
    <source>
        <dbReference type="SAM" id="Phobius"/>
    </source>
</evidence>
<reference evidence="4 5" key="1">
    <citation type="submission" date="2024-02" db="EMBL/GenBank/DDBJ databases">
        <title>Chromosome-level genome assembly of the Eurasian Minnow (Phoxinus phoxinus).</title>
        <authorList>
            <person name="Oriowo T.O."/>
            <person name="Martin S."/>
            <person name="Stange M."/>
            <person name="Chrysostomakis Y."/>
            <person name="Brown T."/>
            <person name="Winkler S."/>
            <person name="Kukowka S."/>
            <person name="Myers E.W."/>
            <person name="Bohne A."/>
        </authorList>
    </citation>
    <scope>NUCLEOTIDE SEQUENCE [LARGE SCALE GENOMIC DNA]</scope>
    <source>
        <strain evidence="4">ZFMK-TIS-60720</strain>
        <tissue evidence="4">Whole Organism</tissue>
    </source>
</reference>
<dbReference type="AlphaFoldDB" id="A0AAN9CI69"/>
<keyword evidence="1" id="KW-1133">Transmembrane helix</keyword>
<dbReference type="EMBL" id="JAYKXH010000018">
    <property type="protein sequence ID" value="KAK7136754.1"/>
    <property type="molecule type" value="Genomic_DNA"/>
</dbReference>
<keyword evidence="1" id="KW-0812">Transmembrane</keyword>